<organism evidence="2 3">
    <name type="scientific">Botrimarina mediterranea</name>
    <dbReference type="NCBI Taxonomy" id="2528022"/>
    <lineage>
        <taxon>Bacteria</taxon>
        <taxon>Pseudomonadati</taxon>
        <taxon>Planctomycetota</taxon>
        <taxon>Planctomycetia</taxon>
        <taxon>Pirellulales</taxon>
        <taxon>Lacipirellulaceae</taxon>
        <taxon>Botrimarina</taxon>
    </lineage>
</organism>
<feature type="transmembrane region" description="Helical" evidence="1">
    <location>
        <begin position="233"/>
        <end position="254"/>
    </location>
</feature>
<keyword evidence="1" id="KW-0472">Membrane</keyword>
<feature type="transmembrane region" description="Helical" evidence="1">
    <location>
        <begin position="155"/>
        <end position="181"/>
    </location>
</feature>
<keyword evidence="1" id="KW-0812">Transmembrane</keyword>
<feature type="transmembrane region" description="Helical" evidence="1">
    <location>
        <begin position="201"/>
        <end position="221"/>
    </location>
</feature>
<dbReference type="EMBL" id="CP036349">
    <property type="protein sequence ID" value="QDV72565.1"/>
    <property type="molecule type" value="Genomic_DNA"/>
</dbReference>
<evidence type="ECO:0000256" key="1">
    <source>
        <dbReference type="SAM" id="Phobius"/>
    </source>
</evidence>
<dbReference type="RefSeq" id="WP_145108000.1">
    <property type="nucleotide sequence ID" value="NZ_CP036349.1"/>
</dbReference>
<accession>A0A518K474</accession>
<name>A0A518K474_9BACT</name>
<gene>
    <name evidence="2" type="ORF">Spa11_07440</name>
</gene>
<proteinExistence type="predicted"/>
<feature type="transmembrane region" description="Helical" evidence="1">
    <location>
        <begin position="128"/>
        <end position="149"/>
    </location>
</feature>
<evidence type="ECO:0000313" key="2">
    <source>
        <dbReference type="EMBL" id="QDV72565.1"/>
    </source>
</evidence>
<evidence type="ECO:0000313" key="3">
    <source>
        <dbReference type="Proteomes" id="UP000316426"/>
    </source>
</evidence>
<dbReference type="Proteomes" id="UP000316426">
    <property type="component" value="Chromosome"/>
</dbReference>
<dbReference type="AlphaFoldDB" id="A0A518K474"/>
<keyword evidence="1" id="KW-1133">Transmembrane helix</keyword>
<feature type="transmembrane region" description="Helical" evidence="1">
    <location>
        <begin position="41"/>
        <end position="63"/>
    </location>
</feature>
<keyword evidence="3" id="KW-1185">Reference proteome</keyword>
<feature type="transmembrane region" description="Helical" evidence="1">
    <location>
        <begin position="70"/>
        <end position="91"/>
    </location>
</feature>
<reference evidence="2 3" key="1">
    <citation type="submission" date="2019-02" db="EMBL/GenBank/DDBJ databases">
        <title>Deep-cultivation of Planctomycetes and their phenomic and genomic characterization uncovers novel biology.</title>
        <authorList>
            <person name="Wiegand S."/>
            <person name="Jogler M."/>
            <person name="Boedeker C."/>
            <person name="Pinto D."/>
            <person name="Vollmers J."/>
            <person name="Rivas-Marin E."/>
            <person name="Kohn T."/>
            <person name="Peeters S.H."/>
            <person name="Heuer A."/>
            <person name="Rast P."/>
            <person name="Oberbeckmann S."/>
            <person name="Bunk B."/>
            <person name="Jeske O."/>
            <person name="Meyerdierks A."/>
            <person name="Storesund J.E."/>
            <person name="Kallscheuer N."/>
            <person name="Luecker S."/>
            <person name="Lage O.M."/>
            <person name="Pohl T."/>
            <person name="Merkel B.J."/>
            <person name="Hornburger P."/>
            <person name="Mueller R.-W."/>
            <person name="Bruemmer F."/>
            <person name="Labrenz M."/>
            <person name="Spormann A.M."/>
            <person name="Op den Camp H."/>
            <person name="Overmann J."/>
            <person name="Amann R."/>
            <person name="Jetten M.S.M."/>
            <person name="Mascher T."/>
            <person name="Medema M.H."/>
            <person name="Devos D.P."/>
            <person name="Kaster A.-K."/>
            <person name="Ovreas L."/>
            <person name="Rohde M."/>
            <person name="Galperin M.Y."/>
            <person name="Jogler C."/>
        </authorList>
    </citation>
    <scope>NUCLEOTIDE SEQUENCE [LARGE SCALE GENOMIC DNA]</scope>
    <source>
        <strain evidence="2 3">Spa11</strain>
    </source>
</reference>
<protein>
    <submittedName>
        <fullName evidence="2">Uncharacterized protein</fullName>
    </submittedName>
</protein>
<sequence>MNEYATSIARTPGIPRARSRWHGRGLAPFADLYGENLICRIAVAGGLYPLVAFGLWMGIGLLLQLASGNFAGFGAAIAGALVGLVAAVFMFVIGLAYAGLVAIFTVPICALVLRLLAKPLARDTQGKLAGGLVAYLTTLPAALGASLMATDTFDFLPALFVFAHCGLAIAMGQAAGCLAAVAEVRRRRRGRLTSSGLRFGVWQLLALTVPVAVVLSLLKAADMLNPPMALTSIAAAFCAVATWQPVTWLVNRWLDRRLAKRRRRRTKEATWYR</sequence>
<feature type="transmembrane region" description="Helical" evidence="1">
    <location>
        <begin position="97"/>
        <end position="116"/>
    </location>
</feature>
<dbReference type="KEGG" id="bmei:Spa11_07440"/>